<gene>
    <name evidence="2" type="ORF">ABID37_001002</name>
</gene>
<evidence type="ECO:0000256" key="1">
    <source>
        <dbReference type="SAM" id="SignalP"/>
    </source>
</evidence>
<dbReference type="Proteomes" id="UP001549076">
    <property type="component" value="Unassembled WGS sequence"/>
</dbReference>
<evidence type="ECO:0008006" key="4">
    <source>
        <dbReference type="Google" id="ProtNLM"/>
    </source>
</evidence>
<keyword evidence="1" id="KW-0732">Signal</keyword>
<dbReference type="RefSeq" id="WP_354193009.1">
    <property type="nucleotide sequence ID" value="NZ_JBEPML010000002.1"/>
</dbReference>
<feature type="chain" id="PRO_5045099881" description="DUF1236 domain-containing protein" evidence="1">
    <location>
        <begin position="23"/>
        <end position="109"/>
    </location>
</feature>
<dbReference type="InterPro" id="IPR009642">
    <property type="entry name" value="DUF1236"/>
</dbReference>
<accession>A0ABV2MVJ1</accession>
<reference evidence="2 3" key="1">
    <citation type="submission" date="2024-06" db="EMBL/GenBank/DDBJ databases">
        <title>Genomic Encyclopedia of Type Strains, Phase IV (KMG-IV): sequencing the most valuable type-strain genomes for metagenomic binning, comparative biology and taxonomic classification.</title>
        <authorList>
            <person name="Goeker M."/>
        </authorList>
    </citation>
    <scope>NUCLEOTIDE SEQUENCE [LARGE SCALE GENOMIC DNA]</scope>
    <source>
        <strain evidence="2 3">DSM 27865</strain>
    </source>
</reference>
<comment type="caution">
    <text evidence="2">The sequence shown here is derived from an EMBL/GenBank/DDBJ whole genome shotgun (WGS) entry which is preliminary data.</text>
</comment>
<evidence type="ECO:0000313" key="3">
    <source>
        <dbReference type="Proteomes" id="UP001549076"/>
    </source>
</evidence>
<dbReference type="Pfam" id="PF06823">
    <property type="entry name" value="DUF1236"/>
    <property type="match status" value="1"/>
</dbReference>
<dbReference type="EMBL" id="JBEPML010000002">
    <property type="protein sequence ID" value="MET3790811.1"/>
    <property type="molecule type" value="Genomic_DNA"/>
</dbReference>
<evidence type="ECO:0000313" key="2">
    <source>
        <dbReference type="EMBL" id="MET3790811.1"/>
    </source>
</evidence>
<feature type="signal peptide" evidence="1">
    <location>
        <begin position="1"/>
        <end position="22"/>
    </location>
</feature>
<keyword evidence="3" id="KW-1185">Reference proteome</keyword>
<proteinExistence type="predicted"/>
<sequence>MKPLLATFAVCATLAGLGVANAQDTVIVPSQPSETIVIQPEQRTVIREYVTQNPVASVEILGLELNLGAKVPETVVLHEVPEVDYRYAVVEGRTIVVDPATNEIVDIIE</sequence>
<name>A0ABV2MVJ1_9HYPH</name>
<protein>
    <recommendedName>
        <fullName evidence="4">DUF1236 domain-containing protein</fullName>
    </recommendedName>
</protein>
<organism evidence="2 3">
    <name type="scientific">Aquamicrobium terrae</name>
    <dbReference type="NCBI Taxonomy" id="1324945"/>
    <lineage>
        <taxon>Bacteria</taxon>
        <taxon>Pseudomonadati</taxon>
        <taxon>Pseudomonadota</taxon>
        <taxon>Alphaproteobacteria</taxon>
        <taxon>Hyphomicrobiales</taxon>
        <taxon>Phyllobacteriaceae</taxon>
        <taxon>Aquamicrobium</taxon>
    </lineage>
</organism>